<accession>A0ABQ9CZY9</accession>
<organism evidence="1 2">
    <name type="scientific">Willisornis vidua</name>
    <name type="common">Xingu scale-backed antbird</name>
    <dbReference type="NCBI Taxonomy" id="1566151"/>
    <lineage>
        <taxon>Eukaryota</taxon>
        <taxon>Metazoa</taxon>
        <taxon>Chordata</taxon>
        <taxon>Craniata</taxon>
        <taxon>Vertebrata</taxon>
        <taxon>Euteleostomi</taxon>
        <taxon>Archelosauria</taxon>
        <taxon>Archosauria</taxon>
        <taxon>Dinosauria</taxon>
        <taxon>Saurischia</taxon>
        <taxon>Theropoda</taxon>
        <taxon>Coelurosauria</taxon>
        <taxon>Aves</taxon>
        <taxon>Neognathae</taxon>
        <taxon>Neoaves</taxon>
        <taxon>Telluraves</taxon>
        <taxon>Australaves</taxon>
        <taxon>Passeriformes</taxon>
        <taxon>Thamnophilidae</taxon>
        <taxon>Willisornis</taxon>
    </lineage>
</organism>
<evidence type="ECO:0000313" key="1">
    <source>
        <dbReference type="EMBL" id="KAJ7411996.1"/>
    </source>
</evidence>
<reference evidence="1" key="1">
    <citation type="submission" date="2019-10" db="EMBL/GenBank/DDBJ databases">
        <authorList>
            <person name="Soares A.E.R."/>
            <person name="Aleixo A."/>
            <person name="Schneider P."/>
            <person name="Miyaki C.Y."/>
            <person name="Schneider M.P."/>
            <person name="Mello C."/>
            <person name="Vasconcelos A.T.R."/>
        </authorList>
    </citation>
    <scope>NUCLEOTIDE SEQUENCE</scope>
    <source>
        <tissue evidence="1">Muscle</tissue>
    </source>
</reference>
<protein>
    <submittedName>
        <fullName evidence="1">Uncharacterized protein</fullName>
    </submittedName>
</protein>
<proteinExistence type="predicted"/>
<keyword evidence="2" id="KW-1185">Reference proteome</keyword>
<dbReference type="EMBL" id="WHWB01034270">
    <property type="protein sequence ID" value="KAJ7411996.1"/>
    <property type="molecule type" value="Genomic_DNA"/>
</dbReference>
<sequence length="139" mass="15610">MLLDLVLTKKEGLFGYVKTGDSLGSNDHQMAEIRILHGGSREISRIKTLDIRRANFILFKNLLGGTPQVSSAKASPQESQALKERDSVLPLPLVEDWVRDHLGKSDTHRFMGFDEMQPLVLKEWADAIARPLSITLERS</sequence>
<comment type="caution">
    <text evidence="1">The sequence shown here is derived from an EMBL/GenBank/DDBJ whole genome shotgun (WGS) entry which is preliminary data.</text>
</comment>
<gene>
    <name evidence="1" type="ORF">WISP_99904</name>
</gene>
<evidence type="ECO:0000313" key="2">
    <source>
        <dbReference type="Proteomes" id="UP001145742"/>
    </source>
</evidence>
<name>A0ABQ9CZY9_9PASS</name>
<dbReference type="Proteomes" id="UP001145742">
    <property type="component" value="Unassembled WGS sequence"/>
</dbReference>